<dbReference type="EMBL" id="HBGU01058968">
    <property type="protein sequence ID" value="CAD9512003.1"/>
    <property type="molecule type" value="Transcribed_RNA"/>
</dbReference>
<organism evidence="3">
    <name type="scientific">Haptolina brevifila</name>
    <dbReference type="NCBI Taxonomy" id="156173"/>
    <lineage>
        <taxon>Eukaryota</taxon>
        <taxon>Haptista</taxon>
        <taxon>Haptophyta</taxon>
        <taxon>Prymnesiophyceae</taxon>
        <taxon>Prymnesiales</taxon>
        <taxon>Prymnesiaceae</taxon>
        <taxon>Haptolina</taxon>
    </lineage>
</organism>
<sequence length="119" mass="12527">MHTIVSSISAVVMLLLAFLLRFQQVRPHRHTVAQARPILQAYGVVPSNDSHDESASFMSPQAEEPRQPQSIPPIAVAVGHRVDVIGLGAAASAMGIQLQPTVEQNAAPAALITTTTASA</sequence>
<proteinExistence type="predicted"/>
<evidence type="ECO:0000313" key="3">
    <source>
        <dbReference type="EMBL" id="CAD9512003.1"/>
    </source>
</evidence>
<feature type="chain" id="PRO_5031393491" evidence="2">
    <location>
        <begin position="28"/>
        <end position="119"/>
    </location>
</feature>
<evidence type="ECO:0000256" key="2">
    <source>
        <dbReference type="SAM" id="SignalP"/>
    </source>
</evidence>
<keyword evidence="2" id="KW-0732">Signal</keyword>
<dbReference type="AlphaFoldDB" id="A0A7S2I8Y8"/>
<feature type="signal peptide" evidence="2">
    <location>
        <begin position="1"/>
        <end position="27"/>
    </location>
</feature>
<protein>
    <submittedName>
        <fullName evidence="3">Uncharacterized protein</fullName>
    </submittedName>
</protein>
<name>A0A7S2I8Y8_9EUKA</name>
<gene>
    <name evidence="3" type="ORF">CBRE1094_LOCUS32060</name>
</gene>
<accession>A0A7S2I8Y8</accession>
<evidence type="ECO:0000256" key="1">
    <source>
        <dbReference type="SAM" id="MobiDB-lite"/>
    </source>
</evidence>
<reference evidence="3" key="1">
    <citation type="submission" date="2021-01" db="EMBL/GenBank/DDBJ databases">
        <authorList>
            <person name="Corre E."/>
            <person name="Pelletier E."/>
            <person name="Niang G."/>
            <person name="Scheremetjew M."/>
            <person name="Finn R."/>
            <person name="Kale V."/>
            <person name="Holt S."/>
            <person name="Cochrane G."/>
            <person name="Meng A."/>
            <person name="Brown T."/>
            <person name="Cohen L."/>
        </authorList>
    </citation>
    <scope>NUCLEOTIDE SEQUENCE</scope>
    <source>
        <strain evidence="3">UTEX LB 985</strain>
    </source>
</reference>
<feature type="region of interest" description="Disordered" evidence="1">
    <location>
        <begin position="46"/>
        <end position="68"/>
    </location>
</feature>